<dbReference type="AlphaFoldDB" id="A0AAU8E5U0"/>
<feature type="transmembrane region" description="Helical" evidence="1">
    <location>
        <begin position="12"/>
        <end position="32"/>
    </location>
</feature>
<evidence type="ECO:0000313" key="2">
    <source>
        <dbReference type="EMBL" id="XCG74900.1"/>
    </source>
</evidence>
<keyword evidence="1" id="KW-0812">Transmembrane</keyword>
<feature type="transmembrane region" description="Helical" evidence="1">
    <location>
        <begin position="78"/>
        <end position="99"/>
    </location>
</feature>
<protein>
    <recommendedName>
        <fullName evidence="3">Transmembrane protein</fullName>
    </recommendedName>
</protein>
<proteinExistence type="predicted"/>
<keyword evidence="1" id="KW-1133">Transmembrane helix</keyword>
<feature type="transmembrane region" description="Helical" evidence="1">
    <location>
        <begin position="128"/>
        <end position="149"/>
    </location>
</feature>
<reference evidence="2" key="1">
    <citation type="submission" date="2024-06" db="EMBL/GenBank/DDBJ databases">
        <title>The Caenorhabditis elegans bacterial microbiome influences microsporidia infection through nutrient limitation and inhibiting parasite invasion.</title>
        <authorList>
            <person name="Tamim El Jarkass H."/>
            <person name="Castelblanco S."/>
            <person name="Kaur M."/>
            <person name="Wan Y.C."/>
            <person name="Ellis A.E."/>
            <person name="Sheldon R.D."/>
            <person name="Lien E.C."/>
            <person name="Burton N.O."/>
            <person name="Wright G.D."/>
            <person name="Reinke A.W."/>
        </authorList>
    </citation>
    <scope>NUCLEOTIDE SEQUENCE</scope>
    <source>
        <strain evidence="2">MYb327</strain>
    </source>
</reference>
<organism evidence="2">
    <name type="scientific">Pseudomonas sp. MYb327</name>
    <dbReference type="NCBI Taxonomy" id="2745230"/>
    <lineage>
        <taxon>Bacteria</taxon>
        <taxon>Pseudomonadati</taxon>
        <taxon>Pseudomonadota</taxon>
        <taxon>Gammaproteobacteria</taxon>
        <taxon>Pseudomonadales</taxon>
        <taxon>Pseudomonadaceae</taxon>
        <taxon>Pseudomonas</taxon>
    </lineage>
</organism>
<feature type="transmembrane region" description="Helical" evidence="1">
    <location>
        <begin position="44"/>
        <end position="66"/>
    </location>
</feature>
<evidence type="ECO:0000256" key="1">
    <source>
        <dbReference type="SAM" id="Phobius"/>
    </source>
</evidence>
<gene>
    <name evidence="2" type="ORF">ABVN21_02095</name>
</gene>
<name>A0AAU8E5U0_9PSED</name>
<sequence length="181" mass="20575">MKAVLLTIKHEVIKAIPPTLFFFVILHIVAAIRSLMIKGTGVSLPVSASVLIASLILGKSVLVADMLPFINRFPEKPLIWNVTWKTLMYTLVALVVHYLERLYEFWKEAPSIMDANSTLWNSMNWPQFWAVQLLLVTLIFMYCVISELARAIGHDRLKKMFIGPLPSVGTENQRPSENHTK</sequence>
<dbReference type="RefSeq" id="WP_339555565.1">
    <property type="nucleotide sequence ID" value="NZ_CP159258.1"/>
</dbReference>
<evidence type="ECO:0008006" key="3">
    <source>
        <dbReference type="Google" id="ProtNLM"/>
    </source>
</evidence>
<dbReference type="EMBL" id="CP159258">
    <property type="protein sequence ID" value="XCG74900.1"/>
    <property type="molecule type" value="Genomic_DNA"/>
</dbReference>
<accession>A0AAU8E5U0</accession>
<keyword evidence="1" id="KW-0472">Membrane</keyword>